<keyword evidence="7" id="KW-0067">ATP-binding</keyword>
<proteinExistence type="predicted"/>
<reference evidence="14" key="1">
    <citation type="submission" date="2016-06" db="EMBL/GenBank/DDBJ databases">
        <authorList>
            <person name="Varghese N."/>
            <person name="Submissions Spin"/>
        </authorList>
    </citation>
    <scope>NUCLEOTIDE SEQUENCE [LARGE SCALE GENOMIC DNA]</scope>
    <source>
        <strain evidence="14">DSM 43903</strain>
    </source>
</reference>
<dbReference type="InterPro" id="IPR036890">
    <property type="entry name" value="HATPase_C_sf"/>
</dbReference>
<dbReference type="Gene3D" id="3.30.565.10">
    <property type="entry name" value="Histidine kinase-like ATPase, C-terminal domain"/>
    <property type="match status" value="1"/>
</dbReference>
<keyword evidence="3" id="KW-0597">Phosphoprotein</keyword>
<feature type="transmembrane region" description="Helical" evidence="10">
    <location>
        <begin position="112"/>
        <end position="130"/>
    </location>
</feature>
<keyword evidence="10" id="KW-1133">Transmembrane helix</keyword>
<gene>
    <name evidence="13" type="ORF">GA0070606_5555</name>
</gene>
<dbReference type="Pfam" id="PF23539">
    <property type="entry name" value="DUF7134"/>
    <property type="match status" value="1"/>
</dbReference>
<dbReference type="STRING" id="47855.GA0070606_5555"/>
<evidence type="ECO:0000256" key="9">
    <source>
        <dbReference type="SAM" id="MobiDB-lite"/>
    </source>
</evidence>
<dbReference type="InterPro" id="IPR050482">
    <property type="entry name" value="Sensor_HK_TwoCompSys"/>
</dbReference>
<evidence type="ECO:0000259" key="11">
    <source>
        <dbReference type="Pfam" id="PF07730"/>
    </source>
</evidence>
<keyword evidence="8" id="KW-0902">Two-component regulatory system</keyword>
<name>A0A1C6VXG9_9ACTN</name>
<evidence type="ECO:0000256" key="10">
    <source>
        <dbReference type="SAM" id="Phobius"/>
    </source>
</evidence>
<sequence>MPTGARMVDRLRGGAARWARRHWQLLVDLALPALTAGLFLASGVVPGKPLPVVLAAGQILPLVVRRAAPGPVLAVVGVATSAHMLVGVPRTIGYLPAMLALYTAAANGRSAAVRWGLCGAVTVGVAVASLPHRGPVEGALLVIVAFTVAWLAGVERGRQLRQRTALVAEQTRLRLERRIATEERRAAQEREHLARRLHDTLAHTLTVMLVQSEALRVGGGLAAPQRERVERVLGAGRAALGEIRQTVAALDRRAAVATSDDLAERLDQLRAAGLDVPDGLPRTLAALAEPVLVVAHRLIGEAATNALRHAGPGTRLEIRVDRDAEHIRLSVLSVRPPDDGPTRPEPPGGTPGYGLRSLAADVEAYGGTLGYGPAGAGQWQVTAAFPHVAGVDRAA</sequence>
<evidence type="ECO:0000256" key="6">
    <source>
        <dbReference type="ARBA" id="ARBA00022777"/>
    </source>
</evidence>
<dbReference type="SUPFAM" id="SSF55874">
    <property type="entry name" value="ATPase domain of HSP90 chaperone/DNA topoisomerase II/histidine kinase"/>
    <property type="match status" value="1"/>
</dbReference>
<dbReference type="GO" id="GO:0016020">
    <property type="term" value="C:membrane"/>
    <property type="evidence" value="ECO:0007669"/>
    <property type="project" value="InterPro"/>
</dbReference>
<comment type="catalytic activity">
    <reaction evidence="1">
        <text>ATP + protein L-histidine = ADP + protein N-phospho-L-histidine.</text>
        <dbReference type="EC" id="2.7.13.3"/>
    </reaction>
</comment>
<keyword evidence="10" id="KW-0472">Membrane</keyword>
<evidence type="ECO:0000313" key="14">
    <source>
        <dbReference type="Proteomes" id="UP000199001"/>
    </source>
</evidence>
<accession>A0A1C6VXG9</accession>
<dbReference type="PANTHER" id="PTHR24421">
    <property type="entry name" value="NITRATE/NITRITE SENSOR PROTEIN NARX-RELATED"/>
    <property type="match status" value="1"/>
</dbReference>
<dbReference type="GO" id="GO:0000155">
    <property type="term" value="F:phosphorelay sensor kinase activity"/>
    <property type="evidence" value="ECO:0007669"/>
    <property type="project" value="InterPro"/>
</dbReference>
<dbReference type="EC" id="2.7.13.3" evidence="2"/>
<dbReference type="Proteomes" id="UP000199001">
    <property type="component" value="Unassembled WGS sequence"/>
</dbReference>
<feature type="domain" description="Signal transduction histidine kinase subgroup 3 dimerisation and phosphoacceptor" evidence="11">
    <location>
        <begin position="189"/>
        <end position="251"/>
    </location>
</feature>
<feature type="transmembrane region" description="Helical" evidence="10">
    <location>
        <begin position="136"/>
        <end position="154"/>
    </location>
</feature>
<keyword evidence="6 13" id="KW-0418">Kinase</keyword>
<dbReference type="Gene3D" id="1.20.5.1930">
    <property type="match status" value="1"/>
</dbReference>
<dbReference type="PANTHER" id="PTHR24421:SF10">
    <property type="entry name" value="NITRATE_NITRITE SENSOR PROTEIN NARQ"/>
    <property type="match status" value="1"/>
</dbReference>
<evidence type="ECO:0000256" key="2">
    <source>
        <dbReference type="ARBA" id="ARBA00012438"/>
    </source>
</evidence>
<evidence type="ECO:0000256" key="8">
    <source>
        <dbReference type="ARBA" id="ARBA00023012"/>
    </source>
</evidence>
<evidence type="ECO:0000313" key="13">
    <source>
        <dbReference type="EMBL" id="SCL70922.1"/>
    </source>
</evidence>
<evidence type="ECO:0000256" key="1">
    <source>
        <dbReference type="ARBA" id="ARBA00000085"/>
    </source>
</evidence>
<evidence type="ECO:0000259" key="12">
    <source>
        <dbReference type="Pfam" id="PF23539"/>
    </source>
</evidence>
<dbReference type="AlphaFoldDB" id="A0A1C6VXG9"/>
<dbReference type="EMBL" id="FMHZ01000002">
    <property type="protein sequence ID" value="SCL70922.1"/>
    <property type="molecule type" value="Genomic_DNA"/>
</dbReference>
<dbReference type="GO" id="GO:0005524">
    <property type="term" value="F:ATP binding"/>
    <property type="evidence" value="ECO:0007669"/>
    <property type="project" value="UniProtKB-KW"/>
</dbReference>
<dbReference type="Pfam" id="PF07730">
    <property type="entry name" value="HisKA_3"/>
    <property type="match status" value="1"/>
</dbReference>
<evidence type="ECO:0000256" key="3">
    <source>
        <dbReference type="ARBA" id="ARBA00022553"/>
    </source>
</evidence>
<feature type="domain" description="DUF7134" evidence="12">
    <location>
        <begin position="16"/>
        <end position="154"/>
    </location>
</feature>
<evidence type="ECO:0000256" key="4">
    <source>
        <dbReference type="ARBA" id="ARBA00022679"/>
    </source>
</evidence>
<keyword evidence="14" id="KW-1185">Reference proteome</keyword>
<dbReference type="CDD" id="cd16917">
    <property type="entry name" value="HATPase_UhpB-NarQ-NarX-like"/>
    <property type="match status" value="1"/>
</dbReference>
<keyword evidence="5" id="KW-0547">Nucleotide-binding</keyword>
<dbReference type="OrthoDB" id="3616637at2"/>
<evidence type="ECO:0000256" key="5">
    <source>
        <dbReference type="ARBA" id="ARBA00022741"/>
    </source>
</evidence>
<feature type="transmembrane region" description="Helical" evidence="10">
    <location>
        <begin position="71"/>
        <end position="92"/>
    </location>
</feature>
<evidence type="ECO:0000256" key="7">
    <source>
        <dbReference type="ARBA" id="ARBA00022840"/>
    </source>
</evidence>
<dbReference type="InterPro" id="IPR055558">
    <property type="entry name" value="DUF7134"/>
</dbReference>
<keyword evidence="4" id="KW-0808">Transferase</keyword>
<dbReference type="GO" id="GO:0046983">
    <property type="term" value="F:protein dimerization activity"/>
    <property type="evidence" value="ECO:0007669"/>
    <property type="project" value="InterPro"/>
</dbReference>
<dbReference type="InterPro" id="IPR011712">
    <property type="entry name" value="Sig_transdc_His_kin_sub3_dim/P"/>
</dbReference>
<feature type="region of interest" description="Disordered" evidence="9">
    <location>
        <begin position="333"/>
        <end position="355"/>
    </location>
</feature>
<keyword evidence="10" id="KW-0812">Transmembrane</keyword>
<dbReference type="RefSeq" id="WP_091106017.1">
    <property type="nucleotide sequence ID" value="NZ_FMHZ01000002.1"/>
</dbReference>
<protein>
    <recommendedName>
        <fullName evidence="2">histidine kinase</fullName>
        <ecNumber evidence="2">2.7.13.3</ecNumber>
    </recommendedName>
</protein>
<organism evidence="13 14">
    <name type="scientific">Micromonospora citrea</name>
    <dbReference type="NCBI Taxonomy" id="47855"/>
    <lineage>
        <taxon>Bacteria</taxon>
        <taxon>Bacillati</taxon>
        <taxon>Actinomycetota</taxon>
        <taxon>Actinomycetes</taxon>
        <taxon>Micromonosporales</taxon>
        <taxon>Micromonosporaceae</taxon>
        <taxon>Micromonospora</taxon>
    </lineage>
</organism>